<dbReference type="InterPro" id="IPR032631">
    <property type="entry name" value="P-type_ATPase_N"/>
</dbReference>
<evidence type="ECO:0000256" key="7">
    <source>
        <dbReference type="ARBA" id="ARBA00022842"/>
    </source>
</evidence>
<evidence type="ECO:0000256" key="3">
    <source>
        <dbReference type="ARBA" id="ARBA00022692"/>
    </source>
</evidence>
<dbReference type="InterPro" id="IPR023214">
    <property type="entry name" value="HAD_sf"/>
</dbReference>
<dbReference type="SUPFAM" id="SSF81665">
    <property type="entry name" value="Calcium ATPase, transmembrane domain M"/>
    <property type="match status" value="1"/>
</dbReference>
<dbReference type="PANTHER" id="PTHR24092:SF150">
    <property type="entry name" value="PHOSPHOLIPID-TRANSPORTING ATPASE"/>
    <property type="match status" value="1"/>
</dbReference>
<dbReference type="PANTHER" id="PTHR24092">
    <property type="entry name" value="PROBABLE PHOSPHOLIPID-TRANSPORTING ATPASE"/>
    <property type="match status" value="1"/>
</dbReference>
<evidence type="ECO:0000256" key="12">
    <source>
        <dbReference type="RuleBase" id="RU362033"/>
    </source>
</evidence>
<feature type="transmembrane region" description="Helical" evidence="12">
    <location>
        <begin position="355"/>
        <end position="378"/>
    </location>
</feature>
<dbReference type="PRINTS" id="PR00119">
    <property type="entry name" value="CATATPASE"/>
</dbReference>
<dbReference type="InterPro" id="IPR018303">
    <property type="entry name" value="ATPase_P-typ_P_site"/>
</dbReference>
<keyword evidence="10 12" id="KW-0472">Membrane</keyword>
<accession>A0ABP0TPQ8</accession>
<feature type="domain" description="P-type ATPase N-terminal" evidence="13">
    <location>
        <begin position="44"/>
        <end position="111"/>
    </location>
</feature>
<evidence type="ECO:0000256" key="6">
    <source>
        <dbReference type="ARBA" id="ARBA00022840"/>
    </source>
</evidence>
<sequence length="1236" mass="139819">MASTRKSRLRFSKLYTFGGIFKPSNAQRAEVSTSLGGPGFSRVVFCNQSEKHNLKPYKYSSNYVSTAKYNVITFFPKALFEQFRRVANLYFLLAAALSLTSVSPYSPYSLILPLVFVVGVSMGKEALEDWRRFLQDKEVNSRNVKVHMQDGKFETTAWKKLKVGDVVRVEKDNFFPADLVMLSSSYPDGICYVETMNLDGETNLKLKRSPERTVELDEETEFGNFQAQIKCEDPNPSLYTFVGNLEYNEEIMPLGPQQVLLRDSKLRNTPFVFGVVIFTGQETKVMQNATDPPSKRSRIEKRMDSIIYFLFTILVLISVVGSIAFGVTTKLSMPSWWYLRPDDTVSMYDPKNPGLAGLLHLITALILYGYLIPISLYVSIEIVKVLQAQFINNDLNMYHAETDTPARARTSNLNEELGQVDTILSDKTGTLTCNQMDFLKCSIAGVAYGRGITEVEMAAARRLGKDPRMLEESTIQEDESTGAGIEMMPMRQTGRPPVKGFNFKDERLLDGHWVHQPNPEVLQMFFRILGVCHTAIPEEDERTGMISYEAESPDEAAFVVAAREFGFEFVKRTQSSVILQEPGHNGQPIKREYKILNLLEFNSTRKRMSVVVKDEDNQIFLMCKGADSVIYERLGNGGKTYWNSTKEHLAKYGDAGLRTLALAFRRLDEAEYIEWNTVFVRAKTTIGSDRDELLEKASDMIEKDLFLVGATAVEDKLQIGVPECIDRLAQAGLKIWVLTGDKQETAINIGFACSLLRQGMRQIIVSLEIPEVIAAEEFGDKAQIAKVSRDSVRQQITSGLHQIELDHQEDAPLALIIDGKSLIYALEDDMKKDLLSLAVQCASVICCRVSPKQKAMITRLVKEGTGKLTLGIGDGANDVGMIQEADIGIGISGVEGQQAVMASDFSIAQFQFLERLLVVHGHWCYKRISLMICYFFYKNITFGLTLFYYEAYASFSGQVIYNDWYSSLFNVLFTSLPVIALGVFEQDVSSRVCLQFPALYQQGPKNVFFKWRRILGWMANGVYSSLISFFLVVGAFEIQAFRQDGKLASMEELGGAMYTCIVWVVNVQIALSISYFTIIQHAFIWGSILLWYLFLVIYGLINPLTSTTAYKILTEALSGSPLFWLMAVLVPVACVLPYMVYQAYLRMFAPQDHHLIQEIHHQEKHLRDPEMYRQEKLKSRQKTKIGLSARVEATMSMRRTPETEFYDQPHGTNDDHVALSNMREMESPLFDVQWES</sequence>
<evidence type="ECO:0000256" key="9">
    <source>
        <dbReference type="ARBA" id="ARBA00022989"/>
    </source>
</evidence>
<keyword evidence="16" id="KW-1185">Reference proteome</keyword>
<dbReference type="InterPro" id="IPR023298">
    <property type="entry name" value="ATPase_P-typ_TM_dom_sf"/>
</dbReference>
<dbReference type="SFLD" id="SFLDF00027">
    <property type="entry name" value="p-type_atpase"/>
    <property type="match status" value="1"/>
</dbReference>
<dbReference type="EC" id="7.6.2.1" evidence="12"/>
<feature type="domain" description="P-type ATPase C-terminal" evidence="14">
    <location>
        <begin position="900"/>
        <end position="1151"/>
    </location>
</feature>
<evidence type="ECO:0000256" key="2">
    <source>
        <dbReference type="ARBA" id="ARBA00008109"/>
    </source>
</evidence>
<gene>
    <name evidence="15" type="ORF">CSSPTR1EN2_LOCUS5909</name>
</gene>
<dbReference type="InterPro" id="IPR006539">
    <property type="entry name" value="P-type_ATPase_IV"/>
</dbReference>
<dbReference type="Gene3D" id="3.40.50.1000">
    <property type="entry name" value="HAD superfamily/HAD-like"/>
    <property type="match status" value="1"/>
</dbReference>
<keyword evidence="5 12" id="KW-0547">Nucleotide-binding</keyword>
<keyword evidence="7 12" id="KW-0460">Magnesium</keyword>
<dbReference type="SUPFAM" id="SSF81653">
    <property type="entry name" value="Calcium ATPase, transduction domain A"/>
    <property type="match status" value="1"/>
</dbReference>
<feature type="transmembrane region" description="Helical" evidence="12">
    <location>
        <begin position="1056"/>
        <end position="1076"/>
    </location>
</feature>
<dbReference type="SFLD" id="SFLDS00003">
    <property type="entry name" value="Haloacid_Dehalogenase"/>
    <property type="match status" value="1"/>
</dbReference>
<keyword evidence="9 12" id="KW-1133">Transmembrane helix</keyword>
<evidence type="ECO:0000256" key="10">
    <source>
        <dbReference type="ARBA" id="ARBA00023136"/>
    </source>
</evidence>
<comment type="catalytic activity">
    <reaction evidence="11 12">
        <text>ATP + H2O + phospholipidSide 1 = ADP + phosphate + phospholipidSide 2.</text>
        <dbReference type="EC" id="7.6.2.1"/>
    </reaction>
</comment>
<comment type="subcellular location">
    <subcellularLocation>
        <location evidence="1 12">Membrane</location>
        <topology evidence="1 12">Multi-pass membrane protein</topology>
    </subcellularLocation>
</comment>
<feature type="transmembrane region" description="Helical" evidence="12">
    <location>
        <begin position="306"/>
        <end position="327"/>
    </location>
</feature>
<evidence type="ECO:0000313" key="16">
    <source>
        <dbReference type="Proteomes" id="UP001497512"/>
    </source>
</evidence>
<dbReference type="InterPro" id="IPR008250">
    <property type="entry name" value="ATPase_P-typ_transduc_dom_A_sf"/>
</dbReference>
<keyword evidence="8 12" id="KW-1278">Translocase</keyword>
<evidence type="ECO:0000256" key="8">
    <source>
        <dbReference type="ARBA" id="ARBA00022967"/>
    </source>
</evidence>
<feature type="transmembrane region" description="Helical" evidence="12">
    <location>
        <begin position="928"/>
        <end position="949"/>
    </location>
</feature>
<dbReference type="InterPro" id="IPR044492">
    <property type="entry name" value="P_typ_ATPase_HD_dom"/>
</dbReference>
<evidence type="ECO:0000256" key="1">
    <source>
        <dbReference type="ARBA" id="ARBA00004141"/>
    </source>
</evidence>
<evidence type="ECO:0000313" key="15">
    <source>
        <dbReference type="EMBL" id="CAK9201442.1"/>
    </source>
</evidence>
<dbReference type="Pfam" id="PF16212">
    <property type="entry name" value="PhoLip_ATPase_C"/>
    <property type="match status" value="1"/>
</dbReference>
<dbReference type="InterPro" id="IPR023299">
    <property type="entry name" value="ATPase_P-typ_cyto_dom_N"/>
</dbReference>
<feature type="transmembrane region" description="Helical" evidence="12">
    <location>
        <begin position="1083"/>
        <end position="1101"/>
    </location>
</feature>
<dbReference type="InterPro" id="IPR032630">
    <property type="entry name" value="P_typ_ATPase_c"/>
</dbReference>
<dbReference type="SUPFAM" id="SSF81660">
    <property type="entry name" value="Metal cation-transporting ATPase, ATP-binding domain N"/>
    <property type="match status" value="1"/>
</dbReference>
<dbReference type="InterPro" id="IPR001757">
    <property type="entry name" value="P_typ_ATPase"/>
</dbReference>
<dbReference type="Pfam" id="PF16209">
    <property type="entry name" value="PhoLip_ATPase_N"/>
    <property type="match status" value="1"/>
</dbReference>
<reference evidence="15" key="1">
    <citation type="submission" date="2024-02" db="EMBL/GenBank/DDBJ databases">
        <authorList>
            <consortium name="ELIXIR-Norway"/>
            <consortium name="Elixir Norway"/>
        </authorList>
    </citation>
    <scope>NUCLEOTIDE SEQUENCE</scope>
</reference>
<feature type="transmembrane region" description="Helical" evidence="12">
    <location>
        <begin position="964"/>
        <end position="984"/>
    </location>
</feature>
<evidence type="ECO:0000256" key="4">
    <source>
        <dbReference type="ARBA" id="ARBA00022723"/>
    </source>
</evidence>
<dbReference type="SUPFAM" id="SSF56784">
    <property type="entry name" value="HAD-like"/>
    <property type="match status" value="1"/>
</dbReference>
<protein>
    <recommendedName>
        <fullName evidence="12">Phospholipid-transporting ATPase</fullName>
        <ecNumber evidence="12">7.6.2.1</ecNumber>
    </recommendedName>
</protein>
<keyword evidence="6 12" id="KW-0067">ATP-binding</keyword>
<comment type="similarity">
    <text evidence="2 12">Belongs to the cation transport ATPase (P-type) (TC 3.A.3) family. Type IV subfamily.</text>
</comment>
<dbReference type="Gene3D" id="3.40.1110.10">
    <property type="entry name" value="Calcium-transporting ATPase, cytoplasmic domain N"/>
    <property type="match status" value="1"/>
</dbReference>
<feature type="transmembrane region" description="Helical" evidence="12">
    <location>
        <begin position="1014"/>
        <end position="1036"/>
    </location>
</feature>
<dbReference type="EMBL" id="OZ019905">
    <property type="protein sequence ID" value="CAK9201442.1"/>
    <property type="molecule type" value="Genomic_DNA"/>
</dbReference>
<dbReference type="Pfam" id="PF13246">
    <property type="entry name" value="Cation_ATPase"/>
    <property type="match status" value="1"/>
</dbReference>
<organism evidence="15 16">
    <name type="scientific">Sphagnum troendelagicum</name>
    <dbReference type="NCBI Taxonomy" id="128251"/>
    <lineage>
        <taxon>Eukaryota</taxon>
        <taxon>Viridiplantae</taxon>
        <taxon>Streptophyta</taxon>
        <taxon>Embryophyta</taxon>
        <taxon>Bryophyta</taxon>
        <taxon>Sphagnophytina</taxon>
        <taxon>Sphagnopsida</taxon>
        <taxon>Sphagnales</taxon>
        <taxon>Sphagnaceae</taxon>
        <taxon>Sphagnum</taxon>
    </lineage>
</organism>
<evidence type="ECO:0000256" key="5">
    <source>
        <dbReference type="ARBA" id="ARBA00022741"/>
    </source>
</evidence>
<keyword evidence="3 12" id="KW-0812">Transmembrane</keyword>
<dbReference type="PROSITE" id="PS00154">
    <property type="entry name" value="ATPASE_E1_E2"/>
    <property type="match status" value="1"/>
</dbReference>
<evidence type="ECO:0000259" key="14">
    <source>
        <dbReference type="Pfam" id="PF16212"/>
    </source>
</evidence>
<keyword evidence="4" id="KW-0479">Metal-binding</keyword>
<proteinExistence type="inferred from homology"/>
<dbReference type="InterPro" id="IPR036412">
    <property type="entry name" value="HAD-like_sf"/>
</dbReference>
<dbReference type="NCBIfam" id="TIGR01652">
    <property type="entry name" value="ATPase-Plipid"/>
    <property type="match status" value="1"/>
</dbReference>
<dbReference type="Proteomes" id="UP001497512">
    <property type="component" value="Chromosome 13"/>
</dbReference>
<name>A0ABP0TPQ8_9BRYO</name>
<evidence type="ECO:0000259" key="13">
    <source>
        <dbReference type="Pfam" id="PF16209"/>
    </source>
</evidence>
<dbReference type="Gene3D" id="2.70.150.10">
    <property type="entry name" value="Calcium-transporting ATPase, cytoplasmic transduction domain A"/>
    <property type="match status" value="1"/>
</dbReference>
<dbReference type="CDD" id="cd02073">
    <property type="entry name" value="P-type_ATPase_APLT_Dnf-like"/>
    <property type="match status" value="1"/>
</dbReference>
<evidence type="ECO:0000256" key="11">
    <source>
        <dbReference type="ARBA" id="ARBA00034036"/>
    </source>
</evidence>
<feature type="transmembrane region" description="Helical" evidence="12">
    <location>
        <begin position="1121"/>
        <end position="1141"/>
    </location>
</feature>
<dbReference type="SFLD" id="SFLDG00002">
    <property type="entry name" value="C1.7:_P-type_atpase_like"/>
    <property type="match status" value="1"/>
</dbReference>
<dbReference type="NCBIfam" id="TIGR01494">
    <property type="entry name" value="ATPase_P-type"/>
    <property type="match status" value="1"/>
</dbReference>